<dbReference type="SUPFAM" id="SSF53448">
    <property type="entry name" value="Nucleotide-diphospho-sugar transferases"/>
    <property type="match status" value="1"/>
</dbReference>
<accession>A0A6C0ET32</accession>
<sequence length="255" mass="30129">MNPQEFGGYLQCYKNPYATYKCLESFRKFYPDNTVVLLSDNGYDYTEMAKYFKCVYIHSNENILLTYNNLNDSDKFENSFKLIERIVNAFELCNEEYVMWLEDDVSINKPISDAFLYDLNGFCPNRISDESIQRLQEKYNLDTNKKYNFTGHGGSVFNKKFFIECMKNTELIHDIIENWLYYDFPSNIGQDFLFSVVITLSGGSIGPYQGHYDSYNGLNTDIIVQHQYKVWYKIPLPDNLKYLIKKKEEEKNKNT</sequence>
<dbReference type="EMBL" id="MN738924">
    <property type="protein sequence ID" value="QHT31673.1"/>
    <property type="molecule type" value="Genomic_DNA"/>
</dbReference>
<dbReference type="AlphaFoldDB" id="A0A6C0ET32"/>
<evidence type="ECO:0000313" key="1">
    <source>
        <dbReference type="EMBL" id="QHT31673.1"/>
    </source>
</evidence>
<reference evidence="1" key="1">
    <citation type="journal article" date="2020" name="Nature">
        <title>Giant virus diversity and host interactions through global metagenomics.</title>
        <authorList>
            <person name="Schulz F."/>
            <person name="Roux S."/>
            <person name="Paez-Espino D."/>
            <person name="Jungbluth S."/>
            <person name="Walsh D.A."/>
            <person name="Denef V.J."/>
            <person name="McMahon K.D."/>
            <person name="Konstantinidis K.T."/>
            <person name="Eloe-Fadrosh E.A."/>
            <person name="Kyrpides N.C."/>
            <person name="Woyke T."/>
        </authorList>
    </citation>
    <scope>NUCLEOTIDE SEQUENCE</scope>
    <source>
        <strain evidence="1">GVMAG-M-3300009155-48</strain>
    </source>
</reference>
<organism evidence="1">
    <name type="scientific">viral metagenome</name>
    <dbReference type="NCBI Taxonomy" id="1070528"/>
    <lineage>
        <taxon>unclassified sequences</taxon>
        <taxon>metagenomes</taxon>
        <taxon>organismal metagenomes</taxon>
    </lineage>
</organism>
<protein>
    <recommendedName>
        <fullName evidence="2">Glycosyltransferase 2-like domain-containing protein</fullName>
    </recommendedName>
</protein>
<name>A0A6C0ET32_9ZZZZ</name>
<proteinExistence type="predicted"/>
<dbReference type="InterPro" id="IPR029044">
    <property type="entry name" value="Nucleotide-diphossugar_trans"/>
</dbReference>
<evidence type="ECO:0008006" key="2">
    <source>
        <dbReference type="Google" id="ProtNLM"/>
    </source>
</evidence>